<dbReference type="AlphaFoldDB" id="A0A2V1P1Y0"/>
<dbReference type="InterPro" id="IPR039052">
    <property type="entry name" value="Antitox_PemI-like"/>
</dbReference>
<dbReference type="InterPro" id="IPR007159">
    <property type="entry name" value="SpoVT-AbrB_dom"/>
</dbReference>
<reference evidence="3" key="1">
    <citation type="submission" date="2018-05" db="EMBL/GenBank/DDBJ databases">
        <authorList>
            <person name="Du Z."/>
            <person name="Wang X."/>
        </authorList>
    </citation>
    <scope>NUCLEOTIDE SEQUENCE [LARGE SCALE GENOMIC DNA]</scope>
    <source>
        <strain evidence="3">WDS4C29</strain>
    </source>
</reference>
<evidence type="ECO:0000313" key="3">
    <source>
        <dbReference type="Proteomes" id="UP000245293"/>
    </source>
</evidence>
<protein>
    <submittedName>
        <fullName evidence="2">AbrB/MazE/SpoVT family DNA-binding domain-containing protein</fullName>
    </submittedName>
</protein>
<dbReference type="InterPro" id="IPR037914">
    <property type="entry name" value="SpoVT-AbrB_sf"/>
</dbReference>
<dbReference type="GO" id="GO:0003677">
    <property type="term" value="F:DNA binding"/>
    <property type="evidence" value="ECO:0007669"/>
    <property type="project" value="UniProtKB-KW"/>
</dbReference>
<proteinExistence type="predicted"/>
<dbReference type="GO" id="GO:0097351">
    <property type="term" value="F:toxin sequestering activity"/>
    <property type="evidence" value="ECO:0007669"/>
    <property type="project" value="InterPro"/>
</dbReference>
<dbReference type="PANTHER" id="PTHR40516:SF1">
    <property type="entry name" value="ANTITOXIN CHPS-RELATED"/>
    <property type="match status" value="1"/>
</dbReference>
<feature type="domain" description="SpoVT-AbrB" evidence="1">
    <location>
        <begin position="4"/>
        <end position="49"/>
    </location>
</feature>
<name>A0A2V1P1Y0_9RHOB</name>
<dbReference type="OrthoDB" id="9795766at2"/>
<gene>
    <name evidence="2" type="ORF">DFK10_15275</name>
</gene>
<dbReference type="SUPFAM" id="SSF89447">
    <property type="entry name" value="AbrB/MazE/MraZ-like"/>
    <property type="match status" value="1"/>
</dbReference>
<comment type="caution">
    <text evidence="2">The sequence shown here is derived from an EMBL/GenBank/DDBJ whole genome shotgun (WGS) entry which is preliminary data.</text>
</comment>
<dbReference type="Gene3D" id="2.10.260.10">
    <property type="match status" value="1"/>
</dbReference>
<evidence type="ECO:0000259" key="1">
    <source>
        <dbReference type="SMART" id="SM00966"/>
    </source>
</evidence>
<dbReference type="RefSeq" id="WP_109389903.1">
    <property type="nucleotide sequence ID" value="NZ_QETF01000023.1"/>
</dbReference>
<keyword evidence="3" id="KW-1185">Reference proteome</keyword>
<accession>A0A2V1P1Y0</accession>
<organism evidence="2 3">
    <name type="scientific">Salibaculum griseiflavum</name>
    <dbReference type="NCBI Taxonomy" id="1914409"/>
    <lineage>
        <taxon>Bacteria</taxon>
        <taxon>Pseudomonadati</taxon>
        <taxon>Pseudomonadota</taxon>
        <taxon>Alphaproteobacteria</taxon>
        <taxon>Rhodobacterales</taxon>
        <taxon>Roseobacteraceae</taxon>
        <taxon>Salibaculum</taxon>
    </lineage>
</organism>
<dbReference type="Pfam" id="PF04014">
    <property type="entry name" value="MazE_antitoxin"/>
    <property type="match status" value="1"/>
</dbReference>
<keyword evidence="2" id="KW-0238">DNA-binding</keyword>
<dbReference type="SMART" id="SM00966">
    <property type="entry name" value="SpoVT_AbrB"/>
    <property type="match status" value="1"/>
</dbReference>
<dbReference type="Proteomes" id="UP000245293">
    <property type="component" value="Unassembled WGS sequence"/>
</dbReference>
<evidence type="ECO:0000313" key="2">
    <source>
        <dbReference type="EMBL" id="PWG15780.1"/>
    </source>
</evidence>
<sequence length="75" mass="8447">MQVAKWGNSLAVRLPADLVRKLDLKARDEIELQATETGLTVLRQPNPDEVLAALAEFRGRLRADQRLSRDDAHAR</sequence>
<dbReference type="PANTHER" id="PTHR40516">
    <property type="entry name" value="ANTITOXIN CHPS-RELATED"/>
    <property type="match status" value="1"/>
</dbReference>
<dbReference type="EMBL" id="QETF01000023">
    <property type="protein sequence ID" value="PWG15780.1"/>
    <property type="molecule type" value="Genomic_DNA"/>
</dbReference>